<keyword evidence="5 12" id="KW-0812">Transmembrane</keyword>
<evidence type="ECO:0000256" key="3">
    <source>
        <dbReference type="ARBA" id="ARBA00022448"/>
    </source>
</evidence>
<keyword evidence="7 13" id="KW-1133">Transmembrane helix</keyword>
<sequence>MPQLNPAPWFMTLITAWTIIAILMMLTLTNLHHTAPPYIAEKQTNTPHWPWTWQ</sequence>
<keyword evidence="10 13" id="KW-0472">Membrane</keyword>
<evidence type="ECO:0000256" key="13">
    <source>
        <dbReference type="SAM" id="Phobius"/>
    </source>
</evidence>
<name>A0A7R7G1P0_9SAUR</name>
<keyword evidence="11" id="KW-0066">ATP synthesis</keyword>
<organism evidence="14">
    <name type="scientific">Cyrtodactylus louisiadensis</name>
    <dbReference type="NCBI Taxonomy" id="942152"/>
    <lineage>
        <taxon>Eukaryota</taxon>
        <taxon>Metazoa</taxon>
        <taxon>Chordata</taxon>
        <taxon>Craniata</taxon>
        <taxon>Vertebrata</taxon>
        <taxon>Euteleostomi</taxon>
        <taxon>Lepidosauria</taxon>
        <taxon>Squamata</taxon>
        <taxon>Bifurcata</taxon>
        <taxon>Gekkota</taxon>
        <taxon>Gekkonidae</taxon>
        <taxon>Gekkoninae</taxon>
        <taxon>Cyrtodactylus</taxon>
    </lineage>
</organism>
<gene>
    <name evidence="14" type="primary">atp8</name>
</gene>
<dbReference type="GO" id="GO:0015078">
    <property type="term" value="F:proton transmembrane transporter activity"/>
    <property type="evidence" value="ECO:0007669"/>
    <property type="project" value="InterPro"/>
</dbReference>
<keyword evidence="8 12" id="KW-0406">Ion transport</keyword>
<evidence type="ECO:0000256" key="12">
    <source>
        <dbReference type="RuleBase" id="RU003661"/>
    </source>
</evidence>
<evidence type="ECO:0000256" key="8">
    <source>
        <dbReference type="ARBA" id="ARBA00023065"/>
    </source>
</evidence>
<dbReference type="EMBL" id="AB606970">
    <property type="protein sequence ID" value="BCO16429.1"/>
    <property type="molecule type" value="Genomic_DNA"/>
</dbReference>
<dbReference type="GO" id="GO:0031966">
    <property type="term" value="C:mitochondrial membrane"/>
    <property type="evidence" value="ECO:0007669"/>
    <property type="project" value="UniProtKB-SubCell"/>
</dbReference>
<dbReference type="InterPro" id="IPR001421">
    <property type="entry name" value="ATP8_metazoa"/>
</dbReference>
<dbReference type="GO" id="GO:0045259">
    <property type="term" value="C:proton-transporting ATP synthase complex"/>
    <property type="evidence" value="ECO:0007669"/>
    <property type="project" value="UniProtKB-KW"/>
</dbReference>
<dbReference type="GO" id="GO:0015986">
    <property type="term" value="P:proton motive force-driven ATP synthesis"/>
    <property type="evidence" value="ECO:0007669"/>
    <property type="project" value="InterPro"/>
</dbReference>
<dbReference type="Pfam" id="PF00895">
    <property type="entry name" value="ATP-synt_8"/>
    <property type="match status" value="1"/>
</dbReference>
<keyword evidence="6 12" id="KW-0375">Hydrogen ion transport</keyword>
<feature type="transmembrane region" description="Helical" evidence="13">
    <location>
        <begin position="6"/>
        <end position="28"/>
    </location>
</feature>
<reference evidence="14" key="1">
    <citation type="submission" date="2011-01" db="EMBL/GenBank/DDBJ databases">
        <title>The complete mitochondrial genome of Cyrtodactylus louisiadensis.</title>
        <authorList>
            <person name="Kumazawa Y."/>
        </authorList>
    </citation>
    <scope>NUCLEOTIDE SEQUENCE</scope>
    <source>
        <strain evidence="14">Clou1</strain>
    </source>
</reference>
<dbReference type="AlphaFoldDB" id="A0A7R7G1P0"/>
<proteinExistence type="inferred from homology"/>
<evidence type="ECO:0000256" key="7">
    <source>
        <dbReference type="ARBA" id="ARBA00022989"/>
    </source>
</evidence>
<evidence type="ECO:0000256" key="4">
    <source>
        <dbReference type="ARBA" id="ARBA00022547"/>
    </source>
</evidence>
<accession>A0A7R7G1P0</accession>
<comment type="subcellular location">
    <subcellularLocation>
        <location evidence="1 12">Mitochondrion membrane</location>
        <topology evidence="1 12">Single-pass membrane protein</topology>
    </subcellularLocation>
</comment>
<evidence type="ECO:0000256" key="1">
    <source>
        <dbReference type="ARBA" id="ARBA00004304"/>
    </source>
</evidence>
<evidence type="ECO:0000256" key="11">
    <source>
        <dbReference type="ARBA" id="ARBA00023310"/>
    </source>
</evidence>
<evidence type="ECO:0000256" key="5">
    <source>
        <dbReference type="ARBA" id="ARBA00022692"/>
    </source>
</evidence>
<protein>
    <recommendedName>
        <fullName evidence="12">ATP synthase complex subunit 8</fullName>
    </recommendedName>
</protein>
<evidence type="ECO:0000256" key="9">
    <source>
        <dbReference type="ARBA" id="ARBA00023128"/>
    </source>
</evidence>
<evidence type="ECO:0000256" key="2">
    <source>
        <dbReference type="ARBA" id="ARBA00008892"/>
    </source>
</evidence>
<evidence type="ECO:0000256" key="6">
    <source>
        <dbReference type="ARBA" id="ARBA00022781"/>
    </source>
</evidence>
<evidence type="ECO:0000313" key="14">
    <source>
        <dbReference type="EMBL" id="BCO16429.1"/>
    </source>
</evidence>
<geneLocation type="mitochondrion" evidence="14"/>
<keyword evidence="3 12" id="KW-0813">Transport</keyword>
<comment type="similarity">
    <text evidence="2 12">Belongs to the ATPase protein 8 family.</text>
</comment>
<keyword evidence="9 12" id="KW-0496">Mitochondrion</keyword>
<keyword evidence="4 12" id="KW-0138">CF(0)</keyword>
<evidence type="ECO:0000256" key="10">
    <source>
        <dbReference type="ARBA" id="ARBA00023136"/>
    </source>
</evidence>